<proteinExistence type="predicted"/>
<accession>A0A135LN67</accession>
<dbReference type="EMBL" id="LHQR01000047">
    <property type="protein sequence ID" value="KXG50404.1"/>
    <property type="molecule type" value="Genomic_DNA"/>
</dbReference>
<protein>
    <submittedName>
        <fullName evidence="1">Uncharacterized protein</fullName>
    </submittedName>
</protein>
<gene>
    <name evidence="1" type="ORF">PGRI_068950</name>
</gene>
<evidence type="ECO:0000313" key="2">
    <source>
        <dbReference type="Proteomes" id="UP000070168"/>
    </source>
</evidence>
<dbReference type="AlphaFoldDB" id="A0A135LN67"/>
<dbReference type="Proteomes" id="UP000070168">
    <property type="component" value="Unassembled WGS sequence"/>
</dbReference>
<evidence type="ECO:0000313" key="1">
    <source>
        <dbReference type="EMBL" id="KXG50404.1"/>
    </source>
</evidence>
<reference evidence="1 2" key="1">
    <citation type="journal article" date="2016" name="BMC Genomics">
        <title>Genome sequencing and secondary metabolism of the postharvest pathogen Penicillium griseofulvum.</title>
        <authorList>
            <person name="Banani H."/>
            <person name="Marcet-Houben M."/>
            <person name="Ballester A.R."/>
            <person name="Abbruscato P."/>
            <person name="Gonzalez-Candelas L."/>
            <person name="Gabaldon T."/>
            <person name="Spadaro D."/>
        </authorList>
    </citation>
    <scope>NUCLEOTIDE SEQUENCE [LARGE SCALE GENOMIC DNA]</scope>
    <source>
        <strain evidence="1 2">PG3</strain>
    </source>
</reference>
<keyword evidence="2" id="KW-1185">Reference proteome</keyword>
<dbReference type="RefSeq" id="XP_040648940.1">
    <property type="nucleotide sequence ID" value="XM_040794609.1"/>
</dbReference>
<name>A0A135LN67_PENPA</name>
<dbReference type="OrthoDB" id="4366914at2759"/>
<dbReference type="STRING" id="5078.A0A135LN67"/>
<comment type="caution">
    <text evidence="1">The sequence shown here is derived from an EMBL/GenBank/DDBJ whole genome shotgun (WGS) entry which is preliminary data.</text>
</comment>
<dbReference type="GeneID" id="63709909"/>
<sequence length="361" mass="41015">MKVKPKFFELHFVRGKYSRLSPKQDLDRKQHLREALDAFRVAFPEKFKDFELRQSLRKEERDLLQRLKDVPSESVVPMHTHPNGPISEEEQIFRLNARNKELRSIITFFENVVKEMEPFHSEDRDDYAESEIFDFVDIPASFRSWLRSQDGLKIRGLPITNREALESAFSLLGKGRISNLDQFSTEYLARMVGIMYIRKITRTESGFKQCKAIPGEPGKLIHLKCRGCARSVLDDAFPFFVAELPSCYIIEVVRSAQRGGNGCGQNGCKGKPGLIPAQAVQHYTRMETRAIAQTKRRKANWKAPLCRTGKDLEGCAETVRNAAAKEIMTPQSGQFTHPLASFSLGSNVIATVEKKTTTSSL</sequence>
<organism evidence="1 2">
    <name type="scientific">Penicillium patulum</name>
    <name type="common">Penicillium griseofulvum</name>
    <dbReference type="NCBI Taxonomy" id="5078"/>
    <lineage>
        <taxon>Eukaryota</taxon>
        <taxon>Fungi</taxon>
        <taxon>Dikarya</taxon>
        <taxon>Ascomycota</taxon>
        <taxon>Pezizomycotina</taxon>
        <taxon>Eurotiomycetes</taxon>
        <taxon>Eurotiomycetidae</taxon>
        <taxon>Eurotiales</taxon>
        <taxon>Aspergillaceae</taxon>
        <taxon>Penicillium</taxon>
    </lineage>
</organism>